<evidence type="ECO:0000256" key="1">
    <source>
        <dbReference type="SAM" id="MobiDB-lite"/>
    </source>
</evidence>
<accession>A0AAD7HKD0</accession>
<feature type="region of interest" description="Disordered" evidence="1">
    <location>
        <begin position="150"/>
        <end position="296"/>
    </location>
</feature>
<evidence type="ECO:0008006" key="4">
    <source>
        <dbReference type="Google" id="ProtNLM"/>
    </source>
</evidence>
<sequence>MESAASSWAGRGKLGRSWRRRDDEGAGLRRKIIIALTLVATGNHHPIPVPRRQRRIRPSNAAEEVPPGARLRPGLDGGRGVVDQRARAGDVDYNSFAEEADEGGYDGGGGAKVRNWDWKKGERAMRWNDFKKREHVERFMRMSLGTKQHAPILRNAARPGEKDSKNLARDGYDDSLPARRSRPPRSGRTYDGYAPRRPISMSIGVSPGQNKGENQPRAHAPRAAASGSRSGGRKSPGSSQLPPRGGTQERPAGQAQWQQHGTQVKMGHSSRATKREKSPKDRRQKNEDMQTGYATEEGVLPKHNLRVDTTVASIQQEHELNWLRVVV</sequence>
<feature type="compositionally biased region" description="Low complexity" evidence="1">
    <location>
        <begin position="217"/>
        <end position="239"/>
    </location>
</feature>
<keyword evidence="3" id="KW-1185">Reference proteome</keyword>
<feature type="compositionally biased region" description="Basic and acidic residues" evidence="1">
    <location>
        <begin position="159"/>
        <end position="172"/>
    </location>
</feature>
<feature type="compositionally biased region" description="Basic and acidic residues" evidence="1">
    <location>
        <begin position="273"/>
        <end position="288"/>
    </location>
</feature>
<proteinExistence type="predicted"/>
<comment type="caution">
    <text evidence="2">The sequence shown here is derived from an EMBL/GenBank/DDBJ whole genome shotgun (WGS) entry which is preliminary data.</text>
</comment>
<feature type="region of interest" description="Disordered" evidence="1">
    <location>
        <begin position="1"/>
        <end position="21"/>
    </location>
</feature>
<name>A0AAD7HKD0_9AGAR</name>
<gene>
    <name evidence="2" type="ORF">B0H16DRAFT_1788708</name>
</gene>
<protein>
    <recommendedName>
        <fullName evidence="4">Btz domain-containing protein</fullName>
    </recommendedName>
</protein>
<feature type="region of interest" description="Disordered" evidence="1">
    <location>
        <begin position="45"/>
        <end position="80"/>
    </location>
</feature>
<organism evidence="2 3">
    <name type="scientific">Mycena metata</name>
    <dbReference type="NCBI Taxonomy" id="1033252"/>
    <lineage>
        <taxon>Eukaryota</taxon>
        <taxon>Fungi</taxon>
        <taxon>Dikarya</taxon>
        <taxon>Basidiomycota</taxon>
        <taxon>Agaricomycotina</taxon>
        <taxon>Agaricomycetes</taxon>
        <taxon>Agaricomycetidae</taxon>
        <taxon>Agaricales</taxon>
        <taxon>Marasmiineae</taxon>
        <taxon>Mycenaceae</taxon>
        <taxon>Mycena</taxon>
    </lineage>
</organism>
<evidence type="ECO:0000313" key="2">
    <source>
        <dbReference type="EMBL" id="KAJ7722706.1"/>
    </source>
</evidence>
<reference evidence="2" key="1">
    <citation type="submission" date="2023-03" db="EMBL/GenBank/DDBJ databases">
        <title>Massive genome expansion in bonnet fungi (Mycena s.s.) driven by repeated elements and novel gene families across ecological guilds.</title>
        <authorList>
            <consortium name="Lawrence Berkeley National Laboratory"/>
            <person name="Harder C.B."/>
            <person name="Miyauchi S."/>
            <person name="Viragh M."/>
            <person name="Kuo A."/>
            <person name="Thoen E."/>
            <person name="Andreopoulos B."/>
            <person name="Lu D."/>
            <person name="Skrede I."/>
            <person name="Drula E."/>
            <person name="Henrissat B."/>
            <person name="Morin E."/>
            <person name="Kohler A."/>
            <person name="Barry K."/>
            <person name="LaButti K."/>
            <person name="Morin E."/>
            <person name="Salamov A."/>
            <person name="Lipzen A."/>
            <person name="Mereny Z."/>
            <person name="Hegedus B."/>
            <person name="Baldrian P."/>
            <person name="Stursova M."/>
            <person name="Weitz H."/>
            <person name="Taylor A."/>
            <person name="Grigoriev I.V."/>
            <person name="Nagy L.G."/>
            <person name="Martin F."/>
            <person name="Kauserud H."/>
        </authorList>
    </citation>
    <scope>NUCLEOTIDE SEQUENCE</scope>
    <source>
        <strain evidence="2">CBHHK182m</strain>
    </source>
</reference>
<dbReference type="Proteomes" id="UP001215598">
    <property type="component" value="Unassembled WGS sequence"/>
</dbReference>
<dbReference type="AlphaFoldDB" id="A0AAD7HKD0"/>
<dbReference type="EMBL" id="JARKIB010000217">
    <property type="protein sequence ID" value="KAJ7722706.1"/>
    <property type="molecule type" value="Genomic_DNA"/>
</dbReference>
<evidence type="ECO:0000313" key="3">
    <source>
        <dbReference type="Proteomes" id="UP001215598"/>
    </source>
</evidence>